<dbReference type="PANTHER" id="PTHR33238:SF7">
    <property type="entry name" value="IRON-DEPENDENT TRANSCRIPTIONAL REGULATOR"/>
    <property type="match status" value="1"/>
</dbReference>
<dbReference type="InterPro" id="IPR022689">
    <property type="entry name" value="Iron_dep_repressor"/>
</dbReference>
<evidence type="ECO:0000259" key="2">
    <source>
        <dbReference type="SMART" id="SM00899"/>
    </source>
</evidence>
<dbReference type="SUPFAM" id="SSF50037">
    <property type="entry name" value="C-terminal domain of transcriptional repressors"/>
    <property type="match status" value="1"/>
</dbReference>
<accession>A0A497E5K3</accession>
<name>A0A497E5K3_UNCAE</name>
<dbReference type="GO" id="GO:0046914">
    <property type="term" value="F:transition metal ion binding"/>
    <property type="evidence" value="ECO:0007669"/>
    <property type="project" value="InterPro"/>
</dbReference>
<protein>
    <recommendedName>
        <fullName evidence="2">Ferrous iron transporter FeoA-like domain-containing protein</fullName>
    </recommendedName>
</protein>
<evidence type="ECO:0000313" key="3">
    <source>
        <dbReference type="EMBL" id="RLE10447.1"/>
    </source>
</evidence>
<organism evidence="3 4">
    <name type="scientific">Aerophobetes bacterium</name>
    <dbReference type="NCBI Taxonomy" id="2030807"/>
    <lineage>
        <taxon>Bacteria</taxon>
        <taxon>Candidatus Aerophobota</taxon>
    </lineage>
</organism>
<dbReference type="InterPro" id="IPR038157">
    <property type="entry name" value="FeoA_core_dom"/>
</dbReference>
<dbReference type="PANTHER" id="PTHR33238">
    <property type="entry name" value="IRON (METAL) DEPENDENT REPRESSOR, DTXR FAMILY"/>
    <property type="match status" value="1"/>
</dbReference>
<comment type="caution">
    <text evidence="3">The sequence shown here is derived from an EMBL/GenBank/DDBJ whole genome shotgun (WGS) entry which is preliminary data.</text>
</comment>
<dbReference type="Proteomes" id="UP000279422">
    <property type="component" value="Unassembled WGS sequence"/>
</dbReference>
<dbReference type="AlphaFoldDB" id="A0A497E5K3"/>
<dbReference type="GO" id="GO:0046983">
    <property type="term" value="F:protein dimerization activity"/>
    <property type="evidence" value="ECO:0007669"/>
    <property type="project" value="InterPro"/>
</dbReference>
<dbReference type="Gene3D" id="1.10.10.10">
    <property type="entry name" value="Winged helix-like DNA-binding domain superfamily/Winged helix DNA-binding domain"/>
    <property type="match status" value="1"/>
</dbReference>
<dbReference type="SMART" id="SM00899">
    <property type="entry name" value="FeoA"/>
    <property type="match status" value="1"/>
</dbReference>
<evidence type="ECO:0000313" key="4">
    <source>
        <dbReference type="Proteomes" id="UP000279422"/>
    </source>
</evidence>
<dbReference type="InterPro" id="IPR036390">
    <property type="entry name" value="WH_DNA-bd_sf"/>
</dbReference>
<dbReference type="GO" id="GO:0003700">
    <property type="term" value="F:DNA-binding transcription factor activity"/>
    <property type="evidence" value="ECO:0007669"/>
    <property type="project" value="InterPro"/>
</dbReference>
<dbReference type="InterPro" id="IPR007167">
    <property type="entry name" value="Fe-transptr_FeoA-like"/>
</dbReference>
<gene>
    <name evidence="3" type="ORF">DRJ00_01440</name>
</gene>
<dbReference type="InterPro" id="IPR036388">
    <property type="entry name" value="WH-like_DNA-bd_sf"/>
</dbReference>
<proteinExistence type="predicted"/>
<dbReference type="Gene3D" id="2.30.30.90">
    <property type="match status" value="1"/>
</dbReference>
<dbReference type="InterPro" id="IPR001367">
    <property type="entry name" value="Fe_dep_repressor"/>
</dbReference>
<dbReference type="Pfam" id="PF04023">
    <property type="entry name" value="FeoA"/>
    <property type="match status" value="1"/>
</dbReference>
<dbReference type="SUPFAM" id="SSF46785">
    <property type="entry name" value="Winged helix' DNA-binding domain"/>
    <property type="match status" value="1"/>
</dbReference>
<dbReference type="EMBL" id="QMPZ01000008">
    <property type="protein sequence ID" value="RLE10447.1"/>
    <property type="molecule type" value="Genomic_DNA"/>
</dbReference>
<evidence type="ECO:0000256" key="1">
    <source>
        <dbReference type="ARBA" id="ARBA00023004"/>
    </source>
</evidence>
<dbReference type="SMART" id="SM00529">
    <property type="entry name" value="HTH_DTXR"/>
    <property type="match status" value="1"/>
</dbReference>
<dbReference type="InterPro" id="IPR050536">
    <property type="entry name" value="DtxR_MntR_Metal-Reg"/>
</dbReference>
<sequence>MAQKVDVLRIIKEDILRIMGETKRARISLSSIKEEINASDFYISKAISALEDESLIKSEKDFIKITEKGQKRAENIAKRHLSIENYFRKTRSIDKAHRVTDILEHYISEEVANNITELSTLKGSGVPLIKLEINKECIIADIMLEDSKLLERIISMGIFPGERIKVMSETSNAVIVKVKGKKIALDREIAKGVMVFRCEKL</sequence>
<reference evidence="3 4" key="1">
    <citation type="submission" date="2018-06" db="EMBL/GenBank/DDBJ databases">
        <title>Extensive metabolic versatility and redundancy in microbially diverse, dynamic hydrothermal sediments.</title>
        <authorList>
            <person name="Dombrowski N."/>
            <person name="Teske A."/>
            <person name="Baker B.J."/>
        </authorList>
    </citation>
    <scope>NUCLEOTIDE SEQUENCE [LARGE SCALE GENOMIC DNA]</scope>
    <source>
        <strain evidence="3">B47_G16</strain>
    </source>
</reference>
<dbReference type="Pfam" id="PF02742">
    <property type="entry name" value="Fe_dep_repr_C"/>
    <property type="match status" value="1"/>
</dbReference>
<feature type="domain" description="Ferrous iron transporter FeoA-like" evidence="2">
    <location>
        <begin position="126"/>
        <end position="197"/>
    </location>
</feature>
<dbReference type="InterPro" id="IPR008988">
    <property type="entry name" value="Transcriptional_repressor_C"/>
</dbReference>
<keyword evidence="1" id="KW-0408">Iron</keyword>